<dbReference type="AlphaFoldDB" id="A0AAD4Q0V5"/>
<evidence type="ECO:0000313" key="3">
    <source>
        <dbReference type="EMBL" id="KAH8704920.1"/>
    </source>
</evidence>
<dbReference type="EMBL" id="JAJTJA010000001">
    <property type="protein sequence ID" value="KAH8704920.1"/>
    <property type="molecule type" value="Genomic_DNA"/>
</dbReference>
<protein>
    <submittedName>
        <fullName evidence="3">Uncharacterized protein</fullName>
    </submittedName>
</protein>
<feature type="region of interest" description="Disordered" evidence="1">
    <location>
        <begin position="1"/>
        <end position="23"/>
    </location>
</feature>
<dbReference type="RefSeq" id="XP_046077541.1">
    <property type="nucleotide sequence ID" value="XM_046210382.1"/>
</dbReference>
<accession>A0AAD4Q0V5</accession>
<keyword evidence="2" id="KW-1133">Transmembrane helix</keyword>
<gene>
    <name evidence="3" type="ORF">BGW36DRAFT_286079</name>
</gene>
<dbReference type="GeneID" id="70240669"/>
<organism evidence="3 4">
    <name type="scientific">Talaromyces proteolyticus</name>
    <dbReference type="NCBI Taxonomy" id="1131652"/>
    <lineage>
        <taxon>Eukaryota</taxon>
        <taxon>Fungi</taxon>
        <taxon>Dikarya</taxon>
        <taxon>Ascomycota</taxon>
        <taxon>Pezizomycotina</taxon>
        <taxon>Eurotiomycetes</taxon>
        <taxon>Eurotiomycetidae</taxon>
        <taxon>Eurotiales</taxon>
        <taxon>Trichocomaceae</taxon>
        <taxon>Talaromyces</taxon>
        <taxon>Talaromyces sect. Bacilispori</taxon>
    </lineage>
</organism>
<comment type="caution">
    <text evidence="3">The sequence shown here is derived from an EMBL/GenBank/DDBJ whole genome shotgun (WGS) entry which is preliminary data.</text>
</comment>
<keyword evidence="2" id="KW-0472">Membrane</keyword>
<proteinExistence type="predicted"/>
<dbReference type="Proteomes" id="UP001201262">
    <property type="component" value="Unassembled WGS sequence"/>
</dbReference>
<evidence type="ECO:0000256" key="2">
    <source>
        <dbReference type="SAM" id="Phobius"/>
    </source>
</evidence>
<feature type="transmembrane region" description="Helical" evidence="2">
    <location>
        <begin position="33"/>
        <end position="51"/>
    </location>
</feature>
<keyword evidence="4" id="KW-1185">Reference proteome</keyword>
<sequence length="108" mass="12146">MDQFASPSGPNPLGSRPGPTPKHVLKLGRLTKIGVPVIAVVGLGYGVSTFLEAQRRVQQQTLQEEERLRKNAQLLDAYGDKSSLEDMQRALEHYHKVRRPRSTRKPPY</sequence>
<reference evidence="3" key="1">
    <citation type="submission" date="2021-12" db="EMBL/GenBank/DDBJ databases">
        <title>Convergent genome expansion in fungi linked to evolution of root-endophyte symbiosis.</title>
        <authorList>
            <consortium name="DOE Joint Genome Institute"/>
            <person name="Ke Y.-H."/>
            <person name="Bonito G."/>
            <person name="Liao H.-L."/>
            <person name="Looney B."/>
            <person name="Rojas-Flechas A."/>
            <person name="Nash J."/>
            <person name="Hameed K."/>
            <person name="Schadt C."/>
            <person name="Martin F."/>
            <person name="Crous P.W."/>
            <person name="Miettinen O."/>
            <person name="Magnuson J.K."/>
            <person name="Labbe J."/>
            <person name="Jacobson D."/>
            <person name="Doktycz M.J."/>
            <person name="Veneault-Fourrey C."/>
            <person name="Kuo A."/>
            <person name="Mondo S."/>
            <person name="Calhoun S."/>
            <person name="Riley R."/>
            <person name="Ohm R."/>
            <person name="LaButti K."/>
            <person name="Andreopoulos B."/>
            <person name="Pangilinan J."/>
            <person name="Nolan M."/>
            <person name="Tritt A."/>
            <person name="Clum A."/>
            <person name="Lipzen A."/>
            <person name="Daum C."/>
            <person name="Barry K."/>
            <person name="Grigoriev I.V."/>
            <person name="Vilgalys R."/>
        </authorList>
    </citation>
    <scope>NUCLEOTIDE SEQUENCE</scope>
    <source>
        <strain evidence="3">PMI_201</strain>
    </source>
</reference>
<name>A0AAD4Q0V5_9EURO</name>
<keyword evidence="2" id="KW-0812">Transmembrane</keyword>
<evidence type="ECO:0000256" key="1">
    <source>
        <dbReference type="SAM" id="MobiDB-lite"/>
    </source>
</evidence>
<evidence type="ECO:0000313" key="4">
    <source>
        <dbReference type="Proteomes" id="UP001201262"/>
    </source>
</evidence>